<dbReference type="PANTHER" id="PTHR36156">
    <property type="entry name" value="SLR2101 PROTEIN"/>
    <property type="match status" value="1"/>
</dbReference>
<protein>
    <recommendedName>
        <fullName evidence="1">Cupin type-2 domain-containing protein</fullName>
    </recommendedName>
</protein>
<keyword evidence="3" id="KW-1185">Reference proteome</keyword>
<dbReference type="InterPro" id="IPR011051">
    <property type="entry name" value="RmlC_Cupin_sf"/>
</dbReference>
<dbReference type="AlphaFoldDB" id="A0A9P6DZH3"/>
<dbReference type="InterPro" id="IPR013096">
    <property type="entry name" value="Cupin_2"/>
</dbReference>
<dbReference type="InterPro" id="IPR014710">
    <property type="entry name" value="RmlC-like_jellyroll"/>
</dbReference>
<accession>A0A9P6DZH3</accession>
<organism evidence="2 3">
    <name type="scientific">Hydnum rufescens UP504</name>
    <dbReference type="NCBI Taxonomy" id="1448309"/>
    <lineage>
        <taxon>Eukaryota</taxon>
        <taxon>Fungi</taxon>
        <taxon>Dikarya</taxon>
        <taxon>Basidiomycota</taxon>
        <taxon>Agaricomycotina</taxon>
        <taxon>Agaricomycetes</taxon>
        <taxon>Cantharellales</taxon>
        <taxon>Hydnaceae</taxon>
        <taxon>Hydnum</taxon>
    </lineage>
</organism>
<dbReference type="EMBL" id="MU128911">
    <property type="protein sequence ID" value="KAF9520536.1"/>
    <property type="molecule type" value="Genomic_DNA"/>
</dbReference>
<name>A0A9P6DZH3_9AGAM</name>
<dbReference type="CDD" id="cd02231">
    <property type="entry name" value="cupin_BLL6423-like"/>
    <property type="match status" value="1"/>
</dbReference>
<dbReference type="Pfam" id="PF07883">
    <property type="entry name" value="Cupin_2"/>
    <property type="match status" value="1"/>
</dbReference>
<dbReference type="Proteomes" id="UP000886523">
    <property type="component" value="Unassembled WGS sequence"/>
</dbReference>
<evidence type="ECO:0000259" key="1">
    <source>
        <dbReference type="Pfam" id="PF07883"/>
    </source>
</evidence>
<reference evidence="2" key="1">
    <citation type="journal article" date="2020" name="Nat. Commun.">
        <title>Large-scale genome sequencing of mycorrhizal fungi provides insights into the early evolution of symbiotic traits.</title>
        <authorList>
            <person name="Miyauchi S."/>
            <person name="Kiss E."/>
            <person name="Kuo A."/>
            <person name="Drula E."/>
            <person name="Kohler A."/>
            <person name="Sanchez-Garcia M."/>
            <person name="Morin E."/>
            <person name="Andreopoulos B."/>
            <person name="Barry K.W."/>
            <person name="Bonito G."/>
            <person name="Buee M."/>
            <person name="Carver A."/>
            <person name="Chen C."/>
            <person name="Cichocki N."/>
            <person name="Clum A."/>
            <person name="Culley D."/>
            <person name="Crous P.W."/>
            <person name="Fauchery L."/>
            <person name="Girlanda M."/>
            <person name="Hayes R.D."/>
            <person name="Keri Z."/>
            <person name="LaButti K."/>
            <person name="Lipzen A."/>
            <person name="Lombard V."/>
            <person name="Magnuson J."/>
            <person name="Maillard F."/>
            <person name="Murat C."/>
            <person name="Nolan M."/>
            <person name="Ohm R.A."/>
            <person name="Pangilinan J."/>
            <person name="Pereira M.F."/>
            <person name="Perotto S."/>
            <person name="Peter M."/>
            <person name="Pfister S."/>
            <person name="Riley R."/>
            <person name="Sitrit Y."/>
            <person name="Stielow J.B."/>
            <person name="Szollosi G."/>
            <person name="Zifcakova L."/>
            <person name="Stursova M."/>
            <person name="Spatafora J.W."/>
            <person name="Tedersoo L."/>
            <person name="Vaario L.M."/>
            <person name="Yamada A."/>
            <person name="Yan M."/>
            <person name="Wang P."/>
            <person name="Xu J."/>
            <person name="Bruns T."/>
            <person name="Baldrian P."/>
            <person name="Vilgalys R."/>
            <person name="Dunand C."/>
            <person name="Henrissat B."/>
            <person name="Grigoriev I.V."/>
            <person name="Hibbett D."/>
            <person name="Nagy L.G."/>
            <person name="Martin F.M."/>
        </authorList>
    </citation>
    <scope>NUCLEOTIDE SEQUENCE</scope>
    <source>
        <strain evidence="2">UP504</strain>
    </source>
</reference>
<evidence type="ECO:0000313" key="3">
    <source>
        <dbReference type="Proteomes" id="UP000886523"/>
    </source>
</evidence>
<sequence>MTLSTPPPYTLSPIRRIITSHTPDGKSTIIRDERLAPAIPTGPGVKASGRMTRIWTTKQTPVVHSKETIDGGTEGPDRLGLIATNGTNISAYDVAPGLEGPNHRTSTLDYIILLSGEITFILEDGTERTLSEPGTILVQRGTLHKFENRGTGWARFLAVLVDAKPAEIVDKEGKNVALPEGFF</sequence>
<dbReference type="SUPFAM" id="SSF51182">
    <property type="entry name" value="RmlC-like cupins"/>
    <property type="match status" value="1"/>
</dbReference>
<gene>
    <name evidence="2" type="ORF">BS47DRAFT_1335698</name>
</gene>
<dbReference type="PANTHER" id="PTHR36156:SF2">
    <property type="entry name" value="CUPIN TYPE-2 DOMAIN-CONTAINING PROTEIN"/>
    <property type="match status" value="1"/>
</dbReference>
<dbReference type="OrthoDB" id="5840532at2759"/>
<comment type="caution">
    <text evidence="2">The sequence shown here is derived from an EMBL/GenBank/DDBJ whole genome shotgun (WGS) entry which is preliminary data.</text>
</comment>
<proteinExistence type="predicted"/>
<dbReference type="InterPro" id="IPR047142">
    <property type="entry name" value="OryJ/VirC-like"/>
</dbReference>
<feature type="domain" description="Cupin type-2" evidence="1">
    <location>
        <begin position="93"/>
        <end position="159"/>
    </location>
</feature>
<dbReference type="Gene3D" id="2.60.120.10">
    <property type="entry name" value="Jelly Rolls"/>
    <property type="match status" value="1"/>
</dbReference>
<evidence type="ECO:0000313" key="2">
    <source>
        <dbReference type="EMBL" id="KAF9520536.1"/>
    </source>
</evidence>